<dbReference type="RefSeq" id="WP_213409238.1">
    <property type="nucleotide sequence ID" value="NZ_CP074441.1"/>
</dbReference>
<proteinExistence type="predicted"/>
<keyword evidence="2" id="KW-0472">Membrane</keyword>
<dbReference type="EMBL" id="JAOZFE010000001">
    <property type="protein sequence ID" value="MCW0952627.1"/>
    <property type="molecule type" value="Genomic_DNA"/>
</dbReference>
<name>A0ABT3E3X9_9LACO</name>
<evidence type="ECO:0000313" key="4">
    <source>
        <dbReference type="Proteomes" id="UP001526225"/>
    </source>
</evidence>
<feature type="compositionally biased region" description="Low complexity" evidence="1">
    <location>
        <begin position="67"/>
        <end position="76"/>
    </location>
</feature>
<feature type="region of interest" description="Disordered" evidence="1">
    <location>
        <begin position="55"/>
        <end position="87"/>
    </location>
</feature>
<evidence type="ECO:0000256" key="1">
    <source>
        <dbReference type="SAM" id="MobiDB-lite"/>
    </source>
</evidence>
<dbReference type="Proteomes" id="UP001526225">
    <property type="component" value="Unassembled WGS sequence"/>
</dbReference>
<accession>A0ABT3E3X9</accession>
<evidence type="ECO:0000313" key="3">
    <source>
        <dbReference type="EMBL" id="MCW0952627.1"/>
    </source>
</evidence>
<reference evidence="3 4" key="1">
    <citation type="submission" date="2022-10" db="EMBL/GenBank/DDBJ databases">
        <title>Weissella fermenti sp. nov., isolated from fermented cabbage.</title>
        <authorList>
            <person name="Lee J.K."/>
            <person name="Baek J.H."/>
            <person name="Choi D.G."/>
            <person name="Kim J.M."/>
            <person name="Jeon C.O."/>
        </authorList>
    </citation>
    <scope>NUCLEOTIDE SEQUENCE [LARGE SCALE GENOMIC DNA]</scope>
    <source>
        <strain evidence="3 4">KACC 18534</strain>
    </source>
</reference>
<organism evidence="3 4">
    <name type="scientific">Weissella ceti</name>
    <dbReference type="NCBI Taxonomy" id="759620"/>
    <lineage>
        <taxon>Bacteria</taxon>
        <taxon>Bacillati</taxon>
        <taxon>Bacillota</taxon>
        <taxon>Bacilli</taxon>
        <taxon>Lactobacillales</taxon>
        <taxon>Lactobacillaceae</taxon>
        <taxon>Weissella</taxon>
    </lineage>
</organism>
<keyword evidence="2" id="KW-0812">Transmembrane</keyword>
<comment type="caution">
    <text evidence="3">The sequence shown here is derived from an EMBL/GenBank/DDBJ whole genome shotgun (WGS) entry which is preliminary data.</text>
</comment>
<keyword evidence="4" id="KW-1185">Reference proteome</keyword>
<gene>
    <name evidence="3" type="ORF">OIT44_00865</name>
</gene>
<feature type="transmembrane region" description="Helical" evidence="2">
    <location>
        <begin position="21"/>
        <end position="43"/>
    </location>
</feature>
<protein>
    <submittedName>
        <fullName evidence="3">Uncharacterized protein</fullName>
    </submittedName>
</protein>
<keyword evidence="2" id="KW-1133">Transmembrane helix</keyword>
<feature type="compositionally biased region" description="Basic and acidic residues" evidence="1">
    <location>
        <begin position="78"/>
        <end position="87"/>
    </location>
</feature>
<sequence length="87" mass="9558">MEPETRSSRHENKPKVHSPHLFLVLMIGAIVIFFAGIMITFVLRTDGVIREAPESTISRVESESKAASEAAANTEMSADEKTSNIVE</sequence>
<evidence type="ECO:0000256" key="2">
    <source>
        <dbReference type="SAM" id="Phobius"/>
    </source>
</evidence>